<gene>
    <name evidence="2" type="ORF">MCHLO_14466</name>
</gene>
<proteinExistence type="predicted"/>
<organism evidence="2 3">
    <name type="scientific">Mycena chlorophos</name>
    <name type="common">Agaric fungus</name>
    <name type="synonym">Agaricus chlorophos</name>
    <dbReference type="NCBI Taxonomy" id="658473"/>
    <lineage>
        <taxon>Eukaryota</taxon>
        <taxon>Fungi</taxon>
        <taxon>Dikarya</taxon>
        <taxon>Basidiomycota</taxon>
        <taxon>Agaricomycotina</taxon>
        <taxon>Agaricomycetes</taxon>
        <taxon>Agaricomycetidae</taxon>
        <taxon>Agaricales</taxon>
        <taxon>Marasmiineae</taxon>
        <taxon>Mycenaceae</taxon>
        <taxon>Mycena</taxon>
    </lineage>
</organism>
<accession>A0ABQ0M3W7</accession>
<keyword evidence="3" id="KW-1185">Reference proteome</keyword>
<name>A0ABQ0M3W7_MYCCL</name>
<evidence type="ECO:0000256" key="1">
    <source>
        <dbReference type="SAM" id="MobiDB-lite"/>
    </source>
</evidence>
<reference evidence="2" key="1">
    <citation type="submission" date="2014-09" db="EMBL/GenBank/DDBJ databases">
        <title>Genome sequence of the luminous mushroom Mycena chlorophos for searching fungal bioluminescence genes.</title>
        <authorList>
            <person name="Tanaka Y."/>
            <person name="Kasuga D."/>
            <person name="Oba Y."/>
            <person name="Hase S."/>
            <person name="Sato K."/>
            <person name="Oba Y."/>
            <person name="Sakakibara Y."/>
        </authorList>
    </citation>
    <scope>NUCLEOTIDE SEQUENCE</scope>
</reference>
<evidence type="ECO:0000313" key="3">
    <source>
        <dbReference type="Proteomes" id="UP000815677"/>
    </source>
</evidence>
<sequence length="249" mass="27502">MSSTASHRKHSNSKRTASRSYSRTVLNNESVLVTLGDCDSSCECKRCTASPTLAALVFVRAAFSRVQDHIRGKCLLNELLSGKAHKEILDFCEDNPIAPVPNDSFVVEHIVKAYPFHALRIRDRTATSSQLVQSVVESLSSSSIGEYHHVAAVLSNPDHTVAAAVLRIRTAVEFITDMFIVFSMNSRTLLASRSTEDVAGWLEDALAPSEESNEYAVHLLVRVVAEQEDTETFNERCPGYWASRVGSWT</sequence>
<feature type="compositionally biased region" description="Basic residues" evidence="1">
    <location>
        <begin position="1"/>
        <end position="17"/>
    </location>
</feature>
<protein>
    <submittedName>
        <fullName evidence="2">Uncharacterized protein</fullName>
    </submittedName>
</protein>
<evidence type="ECO:0000313" key="2">
    <source>
        <dbReference type="EMBL" id="GAT57985.1"/>
    </source>
</evidence>
<feature type="region of interest" description="Disordered" evidence="1">
    <location>
        <begin position="1"/>
        <end position="21"/>
    </location>
</feature>
<dbReference type="Proteomes" id="UP000815677">
    <property type="component" value="Unassembled WGS sequence"/>
</dbReference>
<dbReference type="EMBL" id="DF849532">
    <property type="protein sequence ID" value="GAT57985.1"/>
    <property type="molecule type" value="Genomic_DNA"/>
</dbReference>